<accession>A0A0S2W841</accession>
<dbReference type="Proteomes" id="UP000064844">
    <property type="component" value="Chromosome"/>
</dbReference>
<evidence type="ECO:0000313" key="2">
    <source>
        <dbReference type="EMBL" id="ALP95491.1"/>
    </source>
</evidence>
<dbReference type="RefSeq" id="WP_033116954.1">
    <property type="nucleotide sequence ID" value="NZ_CALICV010000121.1"/>
</dbReference>
<reference evidence="3" key="2">
    <citation type="submission" date="2015-04" db="EMBL/GenBank/DDBJ databases">
        <title>A butyrogenic pathway from the amino acid lysine in a human gut commensal.</title>
        <authorList>
            <person name="de Vos W.M."/>
            <person name="Bui N.T.P."/>
            <person name="Plugge C.M."/>
            <person name="Ritari J."/>
        </authorList>
    </citation>
    <scope>NUCLEOTIDE SEQUENCE [LARGE SCALE GENOMIC DNA]</scope>
    <source>
        <strain evidence="3">AF211</strain>
    </source>
</reference>
<proteinExistence type="predicted"/>
<protein>
    <submittedName>
        <fullName evidence="2">Domain often clustered or fused with uracil-D glycosylase</fullName>
    </submittedName>
</protein>
<gene>
    <name evidence="2" type="ORF">IB211_03100c</name>
</gene>
<dbReference type="NCBIfam" id="TIGR03915">
    <property type="entry name" value="SAM_7_link_chp"/>
    <property type="match status" value="1"/>
</dbReference>
<dbReference type="InterPro" id="IPR023875">
    <property type="entry name" value="DNA_repair_put"/>
</dbReference>
<dbReference type="STRING" id="1297617.IB211_03100c"/>
<dbReference type="PATRIC" id="fig|1297617.4.peg.3188"/>
<dbReference type="KEGG" id="ibu:IB211_03100c"/>
<feature type="domain" description="DUF4130" evidence="1">
    <location>
        <begin position="86"/>
        <end position="246"/>
    </location>
</feature>
<reference evidence="2 3" key="1">
    <citation type="journal article" date="2015" name="Nat. Commun.">
        <title>Production of butyrate from lysine and the Amadori product fructoselysine by a human gut commensal.</title>
        <authorList>
            <person name="Bui T.P."/>
            <person name="Ritari J."/>
            <person name="Boeren S."/>
            <person name="de Waard P."/>
            <person name="Plugge C.M."/>
            <person name="de Vos W.M."/>
        </authorList>
    </citation>
    <scope>NUCLEOTIDE SEQUENCE [LARGE SCALE GENOMIC DNA]</scope>
    <source>
        <strain evidence="2 3">AF211</strain>
    </source>
</reference>
<keyword evidence="3" id="KW-1185">Reference proteome</keyword>
<evidence type="ECO:0000259" key="1">
    <source>
        <dbReference type="Pfam" id="PF13566"/>
    </source>
</evidence>
<name>A0A0S2W841_9FIRM</name>
<dbReference type="AlphaFoldDB" id="A0A0S2W841"/>
<dbReference type="InterPro" id="IPR025404">
    <property type="entry name" value="DUF4130"/>
</dbReference>
<sequence length="256" mass="29910">MDHGTPFAYLYDGSYAGFLTCIYESYVRKELPVSFSTPEDPRISLYPERAVETEEAHAGRVYRSLSQRISLDAQRMVTRGFLTCMPEKEERIYAFVRLGYRIGPAVVRDLTDPRVAPLVTALTHLKGEAHQLQGFLRFSEQGGVLTAEIEPKNRVLPLLRPHFCARYSGERFVIYDRTHREALFYQPGRWAIVPLEAFCAGVPGETELDYRRLWRRFYDTISIEGRYHPKCRMTHMPKRYWNTMTEFQTEPGLRER</sequence>
<organism evidence="2 3">
    <name type="scientific">Intestinimonas butyriciproducens</name>
    <dbReference type="NCBI Taxonomy" id="1297617"/>
    <lineage>
        <taxon>Bacteria</taxon>
        <taxon>Bacillati</taxon>
        <taxon>Bacillota</taxon>
        <taxon>Clostridia</taxon>
        <taxon>Eubacteriales</taxon>
        <taxon>Intestinimonas</taxon>
    </lineage>
</organism>
<dbReference type="Pfam" id="PF13566">
    <property type="entry name" value="DUF4130"/>
    <property type="match status" value="1"/>
</dbReference>
<evidence type="ECO:0000313" key="3">
    <source>
        <dbReference type="Proteomes" id="UP000064844"/>
    </source>
</evidence>
<dbReference type="eggNOG" id="COG1573">
    <property type="taxonomic scope" value="Bacteria"/>
</dbReference>
<dbReference type="EMBL" id="CP011307">
    <property type="protein sequence ID" value="ALP95491.1"/>
    <property type="molecule type" value="Genomic_DNA"/>
</dbReference>